<dbReference type="PANTHER" id="PTHR30136:SF35">
    <property type="entry name" value="HTH-TYPE TRANSCRIPTIONAL REGULATOR RV1719"/>
    <property type="match status" value="1"/>
</dbReference>
<dbReference type="EMBL" id="CP014169">
    <property type="protein sequence ID" value="AOH87185.1"/>
    <property type="molecule type" value="Genomic_DNA"/>
</dbReference>
<dbReference type="Gene3D" id="3.30.450.40">
    <property type="match status" value="1"/>
</dbReference>
<dbReference type="GO" id="GO:0003700">
    <property type="term" value="F:DNA-binding transcription factor activity"/>
    <property type="evidence" value="ECO:0007669"/>
    <property type="project" value="TreeGrafter"/>
</dbReference>
<dbReference type="InterPro" id="IPR029016">
    <property type="entry name" value="GAF-like_dom_sf"/>
</dbReference>
<dbReference type="PROSITE" id="PS51078">
    <property type="entry name" value="ICLR_ED"/>
    <property type="match status" value="1"/>
</dbReference>
<dbReference type="InterPro" id="IPR014757">
    <property type="entry name" value="Tscrpt_reg_IclR_C"/>
</dbReference>
<evidence type="ECO:0000313" key="3">
    <source>
        <dbReference type="Proteomes" id="UP000094256"/>
    </source>
</evidence>
<geneLocation type="plasmid" evidence="3"/>
<name>A0A1B3ZIC9_9SPHN</name>
<protein>
    <recommendedName>
        <fullName evidence="1">IclR-ED domain-containing protein</fullName>
    </recommendedName>
</protein>
<dbReference type="KEGG" id="span:AWL63_23765"/>
<dbReference type="PANTHER" id="PTHR30136">
    <property type="entry name" value="HELIX-TURN-HELIX TRANSCRIPTIONAL REGULATOR, ICLR FAMILY"/>
    <property type="match status" value="1"/>
</dbReference>
<dbReference type="GO" id="GO:0045892">
    <property type="term" value="P:negative regulation of DNA-templated transcription"/>
    <property type="evidence" value="ECO:0007669"/>
    <property type="project" value="TreeGrafter"/>
</dbReference>
<evidence type="ECO:0000259" key="1">
    <source>
        <dbReference type="PROSITE" id="PS51078"/>
    </source>
</evidence>
<dbReference type="SUPFAM" id="SSF55781">
    <property type="entry name" value="GAF domain-like"/>
    <property type="match status" value="1"/>
</dbReference>
<sequence length="209" mass="22339">MKLVAGDWIAETKKYRLSVKFVAIADSIRPRISLIDVAKPHLATLARRFAETVNLGTLAGGSVIYADSIPSPETFRIELKAGTPLPAHNTGIGKAILAFRPTWELEKYLEEATFEILTRKSTPNAGVFHEQIAEIRARGYAVDDGEILEEACCASAPVLDPDGIAIAAVSITAPRSIFYRIFDDATAAVVHAASMVSADTITASGRAAA</sequence>
<dbReference type="InterPro" id="IPR050707">
    <property type="entry name" value="HTH_MetabolicPath_Reg"/>
</dbReference>
<dbReference type="GO" id="GO:0003677">
    <property type="term" value="F:DNA binding"/>
    <property type="evidence" value="ECO:0007669"/>
    <property type="project" value="TreeGrafter"/>
</dbReference>
<keyword evidence="2" id="KW-0614">Plasmid</keyword>
<proteinExistence type="predicted"/>
<dbReference type="Proteomes" id="UP000094256">
    <property type="component" value="Plasmid unnamed"/>
</dbReference>
<evidence type="ECO:0000313" key="2">
    <source>
        <dbReference type="EMBL" id="AOH87185.1"/>
    </source>
</evidence>
<keyword evidence="3" id="KW-1185">Reference proteome</keyword>
<organism evidence="2 3">
    <name type="scientific">Sphingomonas panacis</name>
    <dbReference type="NCBI Taxonomy" id="1560345"/>
    <lineage>
        <taxon>Bacteria</taxon>
        <taxon>Pseudomonadati</taxon>
        <taxon>Pseudomonadota</taxon>
        <taxon>Alphaproteobacteria</taxon>
        <taxon>Sphingomonadales</taxon>
        <taxon>Sphingomonadaceae</taxon>
        <taxon>Sphingomonas</taxon>
    </lineage>
</organism>
<gene>
    <name evidence="2" type="ORF">AWL63_23765</name>
</gene>
<reference evidence="2 3" key="1">
    <citation type="submission" date="2016-01" db="EMBL/GenBank/DDBJ databases">
        <title>Complete genome and mega plasmid sequence of Sphingomonas panacis DCY99 elicits systemic resistance in rice to Xanthomonas oryzae.</title>
        <authorList>
            <person name="Kim Y.J."/>
            <person name="Yang D.C."/>
            <person name="Sing P."/>
        </authorList>
    </citation>
    <scope>NUCLEOTIDE SEQUENCE [LARGE SCALE GENOMIC DNA]</scope>
    <source>
        <strain evidence="2 3">DCY99</strain>
        <plasmid evidence="3">Plasmid</plasmid>
    </source>
</reference>
<accession>A0A1B3ZIC9</accession>
<dbReference type="Pfam" id="PF01614">
    <property type="entry name" value="IclR_C"/>
    <property type="match status" value="1"/>
</dbReference>
<dbReference type="AlphaFoldDB" id="A0A1B3ZIC9"/>
<feature type="domain" description="IclR-ED" evidence="1">
    <location>
        <begin position="20"/>
        <end position="209"/>
    </location>
</feature>